<evidence type="ECO:0000313" key="2">
    <source>
        <dbReference type="Proteomes" id="UP000827892"/>
    </source>
</evidence>
<name>A0AAE8ZTY0_CAEBR</name>
<protein>
    <submittedName>
        <fullName evidence="1">Uncharacterized protein</fullName>
    </submittedName>
</protein>
<dbReference type="EMBL" id="CP090896">
    <property type="protein sequence ID" value="ULT83101.1"/>
    <property type="molecule type" value="Genomic_DNA"/>
</dbReference>
<dbReference type="AlphaFoldDB" id="A0AAE8ZTY0"/>
<proteinExistence type="predicted"/>
<dbReference type="Proteomes" id="UP000827892">
    <property type="component" value="Chromosome X"/>
</dbReference>
<accession>A0AAE8ZTY0</accession>
<gene>
    <name evidence="1" type="ORF">L3Y34_012387</name>
</gene>
<evidence type="ECO:0000313" key="1">
    <source>
        <dbReference type="EMBL" id="ULT83101.1"/>
    </source>
</evidence>
<organism evidence="1 2">
    <name type="scientific">Caenorhabditis briggsae</name>
    <dbReference type="NCBI Taxonomy" id="6238"/>
    <lineage>
        <taxon>Eukaryota</taxon>
        <taxon>Metazoa</taxon>
        <taxon>Ecdysozoa</taxon>
        <taxon>Nematoda</taxon>
        <taxon>Chromadorea</taxon>
        <taxon>Rhabditida</taxon>
        <taxon>Rhabditina</taxon>
        <taxon>Rhabditomorpha</taxon>
        <taxon>Rhabditoidea</taxon>
        <taxon>Rhabditidae</taxon>
        <taxon>Peloderinae</taxon>
        <taxon>Caenorhabditis</taxon>
    </lineage>
</organism>
<sequence length="247" mass="28186">MTFMTLSNQGQHDTLPTGEMGKISIQEEGSDECAQALQNSKNEAANKEQGQDEADEIEYDEQNGALPDWDYLNAHFSRNVLNDLESEAQDVPEFVAKEIIVASSLADVSETPEGPQKADRDFEIFGILPRLIVLVLRIKVEVVQDIDHEIEAPDPPEHIIYELQDLYDPETREPLVLPFNGSTDLSSWSRCQAQELLRQLIFPYAAKWVASRCLEEFELMFETKAAQFFEELNSLITHKNQEIQWLE</sequence>
<reference evidence="1 2" key="1">
    <citation type="submission" date="2022-05" db="EMBL/GenBank/DDBJ databases">
        <title>Chromosome-level reference genomes for two strains of Caenorhabditis briggsae: an improved platform for comparative genomics.</title>
        <authorList>
            <person name="Stevens L."/>
            <person name="Andersen E.C."/>
        </authorList>
    </citation>
    <scope>NUCLEOTIDE SEQUENCE [LARGE SCALE GENOMIC DNA]</scope>
    <source>
        <strain evidence="1">QX1410_ONT</strain>
        <tissue evidence="1">Whole-organism</tissue>
    </source>
</reference>